<comment type="caution">
    <text evidence="2">The sequence shown here is derived from an EMBL/GenBank/DDBJ whole genome shotgun (WGS) entry which is preliminary data.</text>
</comment>
<sequence>MNFELDDNLLAMLALHHIAQAGRQAADGREGSSRITELTDDENKANSTSEATSELEKMFDLDEKSSCYMAKGRYEEAYGIVKKQYKLGPSINFAPVLTRYFVSLVHTDRFEKADKIRSELISALTSNNDLSSQDFVKHADNLRMKGSSMESILFYQIASDLLETETLSGDITETAQRCSLGTKLAVTNLLGTQGISKNAIKRFVISHMQKVNDHLSRIKSIPKALLCLVRAICYHHTEQCLLQAGDFKAQESVLLKGVEVLRDGLGSKAEKHELYGAFLNNLGNTYMKINRPRDAARVLNEAVASIKKANYDTELERADCLAKAERALLSAQAMI</sequence>
<dbReference type="Gene3D" id="1.25.40.10">
    <property type="entry name" value="Tetratricopeptide repeat domain"/>
    <property type="match status" value="1"/>
</dbReference>
<keyword evidence="3" id="KW-1185">Reference proteome</keyword>
<dbReference type="InterPro" id="IPR011990">
    <property type="entry name" value="TPR-like_helical_dom_sf"/>
</dbReference>
<organism evidence="2 3">
    <name type="scientific">Clavelina lepadiformis</name>
    <name type="common">Light-bulb sea squirt</name>
    <name type="synonym">Ascidia lepadiformis</name>
    <dbReference type="NCBI Taxonomy" id="159417"/>
    <lineage>
        <taxon>Eukaryota</taxon>
        <taxon>Metazoa</taxon>
        <taxon>Chordata</taxon>
        <taxon>Tunicata</taxon>
        <taxon>Ascidiacea</taxon>
        <taxon>Aplousobranchia</taxon>
        <taxon>Clavelinidae</taxon>
        <taxon>Clavelina</taxon>
    </lineage>
</organism>
<gene>
    <name evidence="2" type="ORF">CVLEPA_LOCUS21396</name>
</gene>
<reference evidence="2 3" key="1">
    <citation type="submission" date="2024-02" db="EMBL/GenBank/DDBJ databases">
        <authorList>
            <person name="Daric V."/>
            <person name="Darras S."/>
        </authorList>
    </citation>
    <scope>NUCLEOTIDE SEQUENCE [LARGE SCALE GENOMIC DNA]</scope>
</reference>
<dbReference type="Proteomes" id="UP001642483">
    <property type="component" value="Unassembled WGS sequence"/>
</dbReference>
<protein>
    <submittedName>
        <fullName evidence="2">Uncharacterized protein</fullName>
    </submittedName>
</protein>
<evidence type="ECO:0000313" key="2">
    <source>
        <dbReference type="EMBL" id="CAK8689379.1"/>
    </source>
</evidence>
<name>A0ABP0GC58_CLALP</name>
<accession>A0ABP0GC58</accession>
<feature type="region of interest" description="Disordered" evidence="1">
    <location>
        <begin position="24"/>
        <end position="55"/>
    </location>
</feature>
<evidence type="ECO:0000256" key="1">
    <source>
        <dbReference type="SAM" id="MobiDB-lite"/>
    </source>
</evidence>
<evidence type="ECO:0000313" key="3">
    <source>
        <dbReference type="Proteomes" id="UP001642483"/>
    </source>
</evidence>
<dbReference type="EMBL" id="CAWYQH010000108">
    <property type="protein sequence ID" value="CAK8689379.1"/>
    <property type="molecule type" value="Genomic_DNA"/>
</dbReference>
<proteinExistence type="predicted"/>
<dbReference type="SUPFAM" id="SSF48452">
    <property type="entry name" value="TPR-like"/>
    <property type="match status" value="1"/>
</dbReference>